<gene>
    <name evidence="2" type="ORF">SAMN05444277_10951</name>
</gene>
<dbReference type="Proteomes" id="UP000199031">
    <property type="component" value="Unassembled WGS sequence"/>
</dbReference>
<name>A0A1I5XNE2_9BACT</name>
<dbReference type="InterPro" id="IPR018588">
    <property type="entry name" value="Dihaem_cytochrome-c"/>
</dbReference>
<dbReference type="EMBL" id="FOXQ01000009">
    <property type="protein sequence ID" value="SFQ33217.1"/>
    <property type="molecule type" value="Genomic_DNA"/>
</dbReference>
<evidence type="ECO:0000313" key="3">
    <source>
        <dbReference type="Proteomes" id="UP000199031"/>
    </source>
</evidence>
<keyword evidence="1" id="KW-0732">Signal</keyword>
<dbReference type="GO" id="GO:0009055">
    <property type="term" value="F:electron transfer activity"/>
    <property type="evidence" value="ECO:0007669"/>
    <property type="project" value="InterPro"/>
</dbReference>
<evidence type="ECO:0000313" key="2">
    <source>
        <dbReference type="EMBL" id="SFQ33217.1"/>
    </source>
</evidence>
<feature type="chain" id="PRO_5011642126" evidence="1">
    <location>
        <begin position="20"/>
        <end position="111"/>
    </location>
</feature>
<feature type="signal peptide" evidence="1">
    <location>
        <begin position="1"/>
        <end position="19"/>
    </location>
</feature>
<organism evidence="2 3">
    <name type="scientific">Parafilimonas terrae</name>
    <dbReference type="NCBI Taxonomy" id="1465490"/>
    <lineage>
        <taxon>Bacteria</taxon>
        <taxon>Pseudomonadati</taxon>
        <taxon>Bacteroidota</taxon>
        <taxon>Chitinophagia</taxon>
        <taxon>Chitinophagales</taxon>
        <taxon>Chitinophagaceae</taxon>
        <taxon>Parafilimonas</taxon>
    </lineage>
</organism>
<dbReference type="AlphaFoldDB" id="A0A1I5XNE2"/>
<dbReference type="PROSITE" id="PS51257">
    <property type="entry name" value="PROKAR_LIPOPROTEIN"/>
    <property type="match status" value="1"/>
</dbReference>
<dbReference type="OrthoDB" id="9789237at2"/>
<reference evidence="2 3" key="1">
    <citation type="submission" date="2016-10" db="EMBL/GenBank/DDBJ databases">
        <authorList>
            <person name="de Groot N.N."/>
        </authorList>
    </citation>
    <scope>NUCLEOTIDE SEQUENCE [LARGE SCALE GENOMIC DNA]</scope>
    <source>
        <strain evidence="2 3">DSM 28286</strain>
    </source>
</reference>
<sequence length="111" mass="12203">MSMNYKALLAVIVIVIVAACNNSQPLQPVADTGVTNLNAIISELPDKPGYTTFKQNCMSCHSARYIQMQPDFPEKTWTTIVTKMQKNYGAPVPDSSVHEIVQYLVSIKGKG</sequence>
<dbReference type="STRING" id="1465490.SAMN05444277_10951"/>
<dbReference type="GO" id="GO:0020037">
    <property type="term" value="F:heme binding"/>
    <property type="evidence" value="ECO:0007669"/>
    <property type="project" value="InterPro"/>
</dbReference>
<proteinExistence type="predicted"/>
<protein>
    <submittedName>
        <fullName evidence="2">Dihaem cytochrome c</fullName>
    </submittedName>
</protein>
<dbReference type="InterPro" id="IPR036909">
    <property type="entry name" value="Cyt_c-like_dom_sf"/>
</dbReference>
<dbReference type="SUPFAM" id="SSF46626">
    <property type="entry name" value="Cytochrome c"/>
    <property type="match status" value="1"/>
</dbReference>
<accession>A0A1I5XNE2</accession>
<keyword evidence="3" id="KW-1185">Reference proteome</keyword>
<dbReference type="Pfam" id="PF09626">
    <property type="entry name" value="DHC"/>
    <property type="match status" value="1"/>
</dbReference>
<dbReference type="Gene3D" id="1.10.760.10">
    <property type="entry name" value="Cytochrome c-like domain"/>
    <property type="match status" value="1"/>
</dbReference>
<evidence type="ECO:0000256" key="1">
    <source>
        <dbReference type="SAM" id="SignalP"/>
    </source>
</evidence>